<accession>A0AAD3NIG1</accession>
<dbReference type="AlphaFoldDB" id="A0AAD3NIG1"/>
<dbReference type="EMBL" id="BRZM01002811">
    <property type="protein sequence ID" value="GLD75252.1"/>
    <property type="molecule type" value="Genomic_DNA"/>
</dbReference>
<evidence type="ECO:0000256" key="1">
    <source>
        <dbReference type="SAM" id="MobiDB-lite"/>
    </source>
</evidence>
<feature type="region of interest" description="Disordered" evidence="1">
    <location>
        <begin position="20"/>
        <end position="67"/>
    </location>
</feature>
<feature type="compositionally biased region" description="Basic and acidic residues" evidence="1">
    <location>
        <begin position="26"/>
        <end position="36"/>
    </location>
</feature>
<evidence type="ECO:0000313" key="3">
    <source>
        <dbReference type="Proteomes" id="UP001279410"/>
    </source>
</evidence>
<comment type="caution">
    <text evidence="2">The sequence shown here is derived from an EMBL/GenBank/DDBJ whole genome shotgun (WGS) entry which is preliminary data.</text>
</comment>
<keyword evidence="3" id="KW-1185">Reference proteome</keyword>
<name>A0AAD3NIG1_LATJO</name>
<sequence>MCLHALLCFRHRTHGFVPPEEEYEGKEEAELEKTELKFSPGSDPEERLKIEGDQTLQSKISKDDADREKAEGVQVFAALKESVDEAGTSS</sequence>
<dbReference type="Proteomes" id="UP001279410">
    <property type="component" value="Unassembled WGS sequence"/>
</dbReference>
<proteinExistence type="predicted"/>
<protein>
    <submittedName>
        <fullName evidence="2">Uncharacterized protein</fullName>
    </submittedName>
</protein>
<evidence type="ECO:0000313" key="2">
    <source>
        <dbReference type="EMBL" id="GLD75252.1"/>
    </source>
</evidence>
<reference evidence="2" key="1">
    <citation type="submission" date="2022-08" db="EMBL/GenBank/DDBJ databases">
        <title>Genome sequencing of akame (Lates japonicus).</title>
        <authorList>
            <person name="Hashiguchi Y."/>
            <person name="Takahashi H."/>
        </authorList>
    </citation>
    <scope>NUCLEOTIDE SEQUENCE</scope>
    <source>
        <strain evidence="2">Kochi</strain>
    </source>
</reference>
<organism evidence="2 3">
    <name type="scientific">Lates japonicus</name>
    <name type="common">Japanese lates</name>
    <dbReference type="NCBI Taxonomy" id="270547"/>
    <lineage>
        <taxon>Eukaryota</taxon>
        <taxon>Metazoa</taxon>
        <taxon>Chordata</taxon>
        <taxon>Craniata</taxon>
        <taxon>Vertebrata</taxon>
        <taxon>Euteleostomi</taxon>
        <taxon>Actinopterygii</taxon>
        <taxon>Neopterygii</taxon>
        <taxon>Teleostei</taxon>
        <taxon>Neoteleostei</taxon>
        <taxon>Acanthomorphata</taxon>
        <taxon>Carangaria</taxon>
        <taxon>Carangaria incertae sedis</taxon>
        <taxon>Centropomidae</taxon>
        <taxon>Lates</taxon>
    </lineage>
</organism>
<gene>
    <name evidence="2" type="ORF">AKAME5_002658500</name>
</gene>